<accession>A0AAV4V8B4</accession>
<evidence type="ECO:0000313" key="2">
    <source>
        <dbReference type="EMBL" id="GIY65914.1"/>
    </source>
</evidence>
<feature type="region of interest" description="Disordered" evidence="1">
    <location>
        <begin position="363"/>
        <end position="401"/>
    </location>
</feature>
<feature type="compositionally biased region" description="Polar residues" evidence="1">
    <location>
        <begin position="306"/>
        <end position="319"/>
    </location>
</feature>
<proteinExistence type="predicted"/>
<keyword evidence="3" id="KW-1185">Reference proteome</keyword>
<dbReference type="Proteomes" id="UP001054945">
    <property type="component" value="Unassembled WGS sequence"/>
</dbReference>
<organism evidence="2 3">
    <name type="scientific">Caerostris extrusa</name>
    <name type="common">Bark spider</name>
    <name type="synonym">Caerostris bankana</name>
    <dbReference type="NCBI Taxonomy" id="172846"/>
    <lineage>
        <taxon>Eukaryota</taxon>
        <taxon>Metazoa</taxon>
        <taxon>Ecdysozoa</taxon>
        <taxon>Arthropoda</taxon>
        <taxon>Chelicerata</taxon>
        <taxon>Arachnida</taxon>
        <taxon>Araneae</taxon>
        <taxon>Araneomorphae</taxon>
        <taxon>Entelegynae</taxon>
        <taxon>Araneoidea</taxon>
        <taxon>Araneidae</taxon>
        <taxon>Caerostris</taxon>
    </lineage>
</organism>
<dbReference type="EMBL" id="BPLR01014049">
    <property type="protein sequence ID" value="GIY65914.1"/>
    <property type="molecule type" value="Genomic_DNA"/>
</dbReference>
<feature type="region of interest" description="Disordered" evidence="1">
    <location>
        <begin position="189"/>
        <end position="216"/>
    </location>
</feature>
<evidence type="ECO:0000256" key="1">
    <source>
        <dbReference type="SAM" id="MobiDB-lite"/>
    </source>
</evidence>
<name>A0AAV4V8B4_CAEEX</name>
<feature type="compositionally biased region" description="Polar residues" evidence="1">
    <location>
        <begin position="189"/>
        <end position="210"/>
    </location>
</feature>
<feature type="region of interest" description="Disordered" evidence="1">
    <location>
        <begin position="285"/>
        <end position="343"/>
    </location>
</feature>
<sequence>MATRYGVFIRSDKCIDDIIEACCSLLQNTKSKGKIVTVRNDAAHGGVKVYLNKDSVVQELLKKQFLFQNGEDLSTIHSLVTHVTVHDAADCTTEEKTFIQDLRSTIGNLLGPVLDVRKIPVSKQHPDIWNGNFHVILDVPEVADLDVFKRNGLHDKLEVKVSGIDKKLAVTFRCALCDEDGHTRWQCSTLKSSSASVDETSPRPQSSISEEASVGEPTSGFYIRDRASDLGKNVRDFSPEARPSLKRKRITEFEREIGKEEALSYYNSCPLPHSVKNEIDLVEVNSSNSEDEKDSEISHNADESILSGTCTKASSTTNDGGIKAGPEASPMKTPRKNQSTLDGYLFSNRNSIDDFVTTSNQPAAATDIIKSEPQSTDEYDSDSRQGQSSTTHARVVRKRKKPAQNVPIVIPDRIKSIIGRIENKPVDAPKLEAFLNHVKKKSKPYEIARFYTPNVTGMKHFLQQISDQYYLTPDRGTNAEIQFMKWFANVLGRFDGTPSTRRRATKRPRFSGQDQ</sequence>
<protein>
    <submittedName>
        <fullName evidence="2">Uncharacterized protein</fullName>
    </submittedName>
</protein>
<gene>
    <name evidence="2" type="primary">AVEN_68489_1</name>
    <name evidence="2" type="ORF">CEXT_803191</name>
</gene>
<reference evidence="2 3" key="1">
    <citation type="submission" date="2021-06" db="EMBL/GenBank/DDBJ databases">
        <title>Caerostris extrusa draft genome.</title>
        <authorList>
            <person name="Kono N."/>
            <person name="Arakawa K."/>
        </authorList>
    </citation>
    <scope>NUCLEOTIDE SEQUENCE [LARGE SCALE GENOMIC DNA]</scope>
</reference>
<evidence type="ECO:0000313" key="3">
    <source>
        <dbReference type="Proteomes" id="UP001054945"/>
    </source>
</evidence>
<comment type="caution">
    <text evidence="2">The sequence shown here is derived from an EMBL/GenBank/DDBJ whole genome shotgun (WGS) entry which is preliminary data.</text>
</comment>
<dbReference type="AlphaFoldDB" id="A0AAV4V8B4"/>